<feature type="transmembrane region" description="Helical" evidence="1">
    <location>
        <begin position="43"/>
        <end position="61"/>
    </location>
</feature>
<feature type="transmembrane region" description="Helical" evidence="1">
    <location>
        <begin position="12"/>
        <end position="36"/>
    </location>
</feature>
<protein>
    <submittedName>
        <fullName evidence="2">Uncharacterized protein</fullName>
    </submittedName>
</protein>
<organism evidence="2 3">
    <name type="scientific">Enterococcus pallens ATCC BAA-351</name>
    <dbReference type="NCBI Taxonomy" id="1158607"/>
    <lineage>
        <taxon>Bacteria</taxon>
        <taxon>Bacillati</taxon>
        <taxon>Bacillota</taxon>
        <taxon>Bacilli</taxon>
        <taxon>Lactobacillales</taxon>
        <taxon>Enterococcaceae</taxon>
        <taxon>Enterococcus</taxon>
    </lineage>
</organism>
<accession>R2PSJ0</accession>
<reference evidence="2 3" key="1">
    <citation type="submission" date="2013-02" db="EMBL/GenBank/DDBJ databases">
        <title>The Genome Sequence of Enterococcus pallens BAA-351.</title>
        <authorList>
            <consortium name="The Broad Institute Genome Sequencing Platform"/>
            <consortium name="The Broad Institute Genome Sequencing Center for Infectious Disease"/>
            <person name="Earl A.M."/>
            <person name="Gilmore M.S."/>
            <person name="Lebreton F."/>
            <person name="Walker B."/>
            <person name="Young S.K."/>
            <person name="Zeng Q."/>
            <person name="Gargeya S."/>
            <person name="Fitzgerald M."/>
            <person name="Haas B."/>
            <person name="Abouelleil A."/>
            <person name="Alvarado L."/>
            <person name="Arachchi H.M."/>
            <person name="Berlin A.M."/>
            <person name="Chapman S.B."/>
            <person name="Dewar J."/>
            <person name="Goldberg J."/>
            <person name="Griggs A."/>
            <person name="Gujja S."/>
            <person name="Hansen M."/>
            <person name="Howarth C."/>
            <person name="Imamovic A."/>
            <person name="Larimer J."/>
            <person name="McCowan C."/>
            <person name="Murphy C."/>
            <person name="Neiman D."/>
            <person name="Pearson M."/>
            <person name="Priest M."/>
            <person name="Roberts A."/>
            <person name="Saif S."/>
            <person name="Shea T."/>
            <person name="Sisk P."/>
            <person name="Sykes S."/>
            <person name="Wortman J."/>
            <person name="Nusbaum C."/>
            <person name="Birren B."/>
        </authorList>
    </citation>
    <scope>NUCLEOTIDE SEQUENCE [LARGE SCALE GENOMIC DNA]</scope>
    <source>
        <strain evidence="2 3">ATCC BAA-351</strain>
    </source>
</reference>
<evidence type="ECO:0000313" key="3">
    <source>
        <dbReference type="Proteomes" id="UP000013782"/>
    </source>
</evidence>
<keyword evidence="1" id="KW-0812">Transmembrane</keyword>
<evidence type="ECO:0000256" key="1">
    <source>
        <dbReference type="SAM" id="Phobius"/>
    </source>
</evidence>
<sequence>MICLRRTISVLIAIPCLLIGIVCWLVGLIFTLAGVIIKKIGSCFLGVFSLGVICVIGFSIHELLSPHTTDDMHAIFSTIGISLVIMLAVIFTVILAGSVSIVLVKLSGEIIRLPKKFWY</sequence>
<gene>
    <name evidence="2" type="ORF">UAU_05299</name>
</gene>
<dbReference type="Proteomes" id="UP000013782">
    <property type="component" value="Unassembled WGS sequence"/>
</dbReference>
<dbReference type="EMBL" id="AJAQ01000055">
    <property type="protein sequence ID" value="EOH86278.1"/>
    <property type="molecule type" value="Genomic_DNA"/>
</dbReference>
<comment type="caution">
    <text evidence="2">The sequence shown here is derived from an EMBL/GenBank/DDBJ whole genome shotgun (WGS) entry which is preliminary data.</text>
</comment>
<keyword evidence="1" id="KW-1133">Transmembrane helix</keyword>
<feature type="transmembrane region" description="Helical" evidence="1">
    <location>
        <begin position="73"/>
        <end position="106"/>
    </location>
</feature>
<evidence type="ECO:0000313" key="2">
    <source>
        <dbReference type="EMBL" id="EOH86278.1"/>
    </source>
</evidence>
<dbReference type="AlphaFoldDB" id="R2PSJ0"/>
<keyword evidence="3" id="KW-1185">Reference proteome</keyword>
<proteinExistence type="predicted"/>
<name>R2PSJ0_9ENTE</name>
<dbReference type="HOGENOM" id="CLU_2057760_0_0_9"/>
<keyword evidence="1" id="KW-0472">Membrane</keyword>